<dbReference type="AlphaFoldDB" id="A0A495QA92"/>
<evidence type="ECO:0000313" key="1">
    <source>
        <dbReference type="EMBL" id="RKS68430.1"/>
    </source>
</evidence>
<dbReference type="Proteomes" id="UP000274601">
    <property type="component" value="Unassembled WGS sequence"/>
</dbReference>
<keyword evidence="2" id="KW-1185">Reference proteome</keyword>
<sequence length="60" mass="5982">MLCGIRGAVGPGGRSLSIRGPGGAAPIVGRHRRAFGVSGYSLSRPFCIADTSSGVAPITL</sequence>
<organism evidence="1 2">
    <name type="scientific">Actinomadura pelletieri DSM 43383</name>
    <dbReference type="NCBI Taxonomy" id="1120940"/>
    <lineage>
        <taxon>Bacteria</taxon>
        <taxon>Bacillati</taxon>
        <taxon>Actinomycetota</taxon>
        <taxon>Actinomycetes</taxon>
        <taxon>Streptosporangiales</taxon>
        <taxon>Thermomonosporaceae</taxon>
        <taxon>Actinomadura</taxon>
    </lineage>
</organism>
<evidence type="ECO:0000313" key="2">
    <source>
        <dbReference type="Proteomes" id="UP000274601"/>
    </source>
</evidence>
<comment type="caution">
    <text evidence="1">The sequence shown here is derived from an EMBL/GenBank/DDBJ whole genome shotgun (WGS) entry which is preliminary data.</text>
</comment>
<dbReference type="EMBL" id="RBWU01000008">
    <property type="protein sequence ID" value="RKS68430.1"/>
    <property type="molecule type" value="Genomic_DNA"/>
</dbReference>
<reference evidence="1 2" key="1">
    <citation type="submission" date="2018-10" db="EMBL/GenBank/DDBJ databases">
        <title>Genomic Encyclopedia of Archaeal and Bacterial Type Strains, Phase II (KMG-II): from individual species to whole genera.</title>
        <authorList>
            <person name="Goeker M."/>
        </authorList>
    </citation>
    <scope>NUCLEOTIDE SEQUENCE [LARGE SCALE GENOMIC DNA]</scope>
    <source>
        <strain evidence="1 2">DSM 43383</strain>
    </source>
</reference>
<protein>
    <submittedName>
        <fullName evidence="1">Uncharacterized protein</fullName>
    </submittedName>
</protein>
<gene>
    <name evidence="1" type="ORF">BZB76_6695</name>
</gene>
<name>A0A495QA92_9ACTN</name>
<proteinExistence type="predicted"/>
<accession>A0A495QA92</accession>